<sequence>MSKEIAFYVGEDGQTTSLYEQGKVVVYQRNQGSWSIAREKEFDLGKTFSIKVLRDNMQVMIDFLGSCKTMVGRSISGIPYYALEKARCNIWEYEGNPTDFLDYFVSREAKTKESTEQPKQAKPPAPVEIMKDCYRISLKEIQEQNMGYTSKQVLLPFLRQEEFYSLEVICNHIPPWLAGELLVGDLESTTEAIGSNEYKITIRKKCCQQT</sequence>
<dbReference type="EMBL" id="CP019698">
    <property type="protein sequence ID" value="AQS59389.1"/>
    <property type="molecule type" value="Genomic_DNA"/>
</dbReference>
<dbReference type="AlphaFoldDB" id="A0A1S6IX85"/>
<evidence type="ECO:0000313" key="1">
    <source>
        <dbReference type="EMBL" id="AQS59389.1"/>
    </source>
</evidence>
<name>A0A1S6IX85_9FIRM</name>
<organism evidence="1 2">
    <name type="scientific">Desulforamulus ferrireducens</name>
    <dbReference type="NCBI Taxonomy" id="1833852"/>
    <lineage>
        <taxon>Bacteria</taxon>
        <taxon>Bacillati</taxon>
        <taxon>Bacillota</taxon>
        <taxon>Clostridia</taxon>
        <taxon>Eubacteriales</taxon>
        <taxon>Peptococcaceae</taxon>
        <taxon>Desulforamulus</taxon>
    </lineage>
</organism>
<gene>
    <name evidence="1" type="ORF">B0537_09970</name>
</gene>
<dbReference type="RefSeq" id="WP_077714460.1">
    <property type="nucleotide sequence ID" value="NZ_CP019698.1"/>
</dbReference>
<dbReference type="Pfam" id="PF09582">
    <property type="entry name" value="AnfO_nitrog"/>
    <property type="match status" value="1"/>
</dbReference>
<evidence type="ECO:0000313" key="2">
    <source>
        <dbReference type="Proteomes" id="UP000189464"/>
    </source>
</evidence>
<reference evidence="1 2" key="1">
    <citation type="journal article" date="2016" name="Int. J. Syst. Evol. Microbiol.">
        <title>Desulfotomaculum ferrireducens sp. nov., a moderately thermophilic sulfate-reducing and dissimilatory Fe(III)-reducing bacterium isolated from compost.</title>
        <authorList>
            <person name="Yang G."/>
            <person name="Guo J."/>
            <person name="Zhuang L."/>
            <person name="Yuan Y."/>
            <person name="Zhou S."/>
        </authorList>
    </citation>
    <scope>NUCLEOTIDE SEQUENCE [LARGE SCALE GENOMIC DNA]</scope>
    <source>
        <strain evidence="1 2">GSS09</strain>
    </source>
</reference>
<accession>A0A1S6IX85</accession>
<dbReference type="InterPro" id="IPR014287">
    <property type="entry name" value="Nase_Fe-Fe_AnfO"/>
</dbReference>
<proteinExistence type="predicted"/>
<dbReference type="STRING" id="1833852.B0537_09970"/>
<protein>
    <submittedName>
        <fullName evidence="1">Nitrogenase</fullName>
    </submittedName>
</protein>
<dbReference type="Proteomes" id="UP000189464">
    <property type="component" value="Chromosome"/>
</dbReference>
<keyword evidence="2" id="KW-1185">Reference proteome</keyword>
<dbReference type="OrthoDB" id="200286at2"/>
<dbReference type="KEGG" id="dfg:B0537_09970"/>